<dbReference type="EMBL" id="CP120682">
    <property type="protein sequence ID" value="WKN35902.1"/>
    <property type="molecule type" value="Genomic_DNA"/>
</dbReference>
<organism evidence="2">
    <name type="scientific">Roseihalotalea indica</name>
    <dbReference type="NCBI Taxonomy" id="2867963"/>
    <lineage>
        <taxon>Bacteria</taxon>
        <taxon>Pseudomonadati</taxon>
        <taxon>Bacteroidota</taxon>
        <taxon>Cytophagia</taxon>
        <taxon>Cytophagales</taxon>
        <taxon>Catalimonadaceae</taxon>
        <taxon>Roseihalotalea</taxon>
    </lineage>
</organism>
<gene>
    <name evidence="2" type="ORF">K4G66_26405</name>
</gene>
<dbReference type="AlphaFoldDB" id="A0AA49GJI6"/>
<accession>A0AA49GJI6</accession>
<protein>
    <submittedName>
        <fullName evidence="2">Uncharacterized protein</fullName>
    </submittedName>
</protein>
<sequence length="40" mass="4645">MMDQGSGFGMHGGGWMWLFWGLLLVVLVLLIIWLIKQIRK</sequence>
<keyword evidence="1" id="KW-1133">Transmembrane helix</keyword>
<evidence type="ECO:0000313" key="2">
    <source>
        <dbReference type="EMBL" id="WKN35902.1"/>
    </source>
</evidence>
<name>A0AA49GJI6_9BACT</name>
<evidence type="ECO:0000256" key="1">
    <source>
        <dbReference type="SAM" id="Phobius"/>
    </source>
</evidence>
<proteinExistence type="predicted"/>
<keyword evidence="1" id="KW-0812">Transmembrane</keyword>
<feature type="transmembrane region" description="Helical" evidence="1">
    <location>
        <begin position="15"/>
        <end position="35"/>
    </location>
</feature>
<reference evidence="2" key="2">
    <citation type="journal article" date="2024" name="Antonie Van Leeuwenhoek">
        <title>Roseihalotalea indica gen. nov., sp. nov., a halophilic Bacteroidetes from mesopelagic Southwest Indian Ocean with higher carbohydrate metabolic potential.</title>
        <authorList>
            <person name="Chen B."/>
            <person name="Zhang M."/>
            <person name="Lin D."/>
            <person name="Ye J."/>
            <person name="Tang K."/>
        </authorList>
    </citation>
    <scope>NUCLEOTIDE SEQUENCE</scope>
    <source>
        <strain evidence="2">TK19036</strain>
    </source>
</reference>
<reference evidence="2" key="1">
    <citation type="journal article" date="2023" name="Comput. Struct. Biotechnol. J.">
        <title>Discovery of a novel marine Bacteroidetes with a rich repertoire of carbohydrate-active enzymes.</title>
        <authorList>
            <person name="Chen B."/>
            <person name="Liu G."/>
            <person name="Chen Q."/>
            <person name="Wang H."/>
            <person name="Liu L."/>
            <person name="Tang K."/>
        </authorList>
    </citation>
    <scope>NUCLEOTIDE SEQUENCE</scope>
    <source>
        <strain evidence="2">TK19036</strain>
    </source>
</reference>
<keyword evidence="1" id="KW-0472">Membrane</keyword>